<dbReference type="Proteomes" id="UP000256970">
    <property type="component" value="Unassembled WGS sequence"/>
</dbReference>
<evidence type="ECO:0000256" key="4">
    <source>
        <dbReference type="ARBA" id="ARBA00022989"/>
    </source>
</evidence>
<feature type="transmembrane region" description="Helical" evidence="6">
    <location>
        <begin position="26"/>
        <end position="48"/>
    </location>
</feature>
<dbReference type="PANTHER" id="PTHR43066:SF5">
    <property type="entry name" value="RHOMBOID-LIKE PROTEIN 11, CHLOROPLASTIC-RELATED"/>
    <property type="match status" value="1"/>
</dbReference>
<evidence type="ECO:0000259" key="7">
    <source>
        <dbReference type="Pfam" id="PF01694"/>
    </source>
</evidence>
<dbReference type="InterPro" id="IPR035952">
    <property type="entry name" value="Rhomboid-like_sf"/>
</dbReference>
<evidence type="ECO:0000256" key="3">
    <source>
        <dbReference type="ARBA" id="ARBA00022692"/>
    </source>
</evidence>
<feature type="transmembrane region" description="Helical" evidence="6">
    <location>
        <begin position="68"/>
        <end position="90"/>
    </location>
</feature>
<dbReference type="Gene3D" id="1.20.1540.10">
    <property type="entry name" value="Rhomboid-like"/>
    <property type="match status" value="1"/>
</dbReference>
<dbReference type="GO" id="GO:0016020">
    <property type="term" value="C:membrane"/>
    <property type="evidence" value="ECO:0007669"/>
    <property type="project" value="UniProtKB-SubCell"/>
</dbReference>
<feature type="domain" description="Peptidase S54 rhomboid" evidence="7">
    <location>
        <begin position="62"/>
        <end position="203"/>
    </location>
</feature>
<dbReference type="SUPFAM" id="SSF144091">
    <property type="entry name" value="Rhomboid-like"/>
    <property type="match status" value="1"/>
</dbReference>
<evidence type="ECO:0000256" key="5">
    <source>
        <dbReference type="ARBA" id="ARBA00023136"/>
    </source>
</evidence>
<sequence>MADKYITNTAVQRQGQAQQGRLPVQAIHILLSTLVLVWLAASSSSLAFVSPKLLLLDQGLNNKWWAPLTDAFCSASGQLLARNLFFGYMFGRVVENTESGGALWLTYLLGAAGGSAAALLLLPRRAPIAGCGSTGAAFALFAMATLFNRRKTWHWQRLFELAVLLPFVCQQLLAGHAGMAQWCLLYGQRLGAWVPLLGGLAGAAAAAAVLALVRMLVGSVERRQQQQRQQQAAAELAGGQQGPPGGEESMALLLTKALATMMRRVL</sequence>
<comment type="subcellular location">
    <subcellularLocation>
        <location evidence="1">Membrane</location>
        <topology evidence="1">Multi-pass membrane protein</topology>
    </subcellularLocation>
</comment>
<evidence type="ECO:0000256" key="6">
    <source>
        <dbReference type="SAM" id="Phobius"/>
    </source>
</evidence>
<dbReference type="AlphaFoldDB" id="A0A383WI49"/>
<dbReference type="InterPro" id="IPR022764">
    <property type="entry name" value="Peptidase_S54_rhomboid_dom"/>
</dbReference>
<feature type="transmembrane region" description="Helical" evidence="6">
    <location>
        <begin position="159"/>
        <end position="180"/>
    </location>
</feature>
<evidence type="ECO:0000313" key="8">
    <source>
        <dbReference type="EMBL" id="SZX76892.1"/>
    </source>
</evidence>
<proteinExistence type="inferred from homology"/>
<evidence type="ECO:0000313" key="9">
    <source>
        <dbReference type="Proteomes" id="UP000256970"/>
    </source>
</evidence>
<feature type="transmembrane region" description="Helical" evidence="6">
    <location>
        <begin position="127"/>
        <end position="147"/>
    </location>
</feature>
<gene>
    <name evidence="8" type="ORF">BQ4739_LOCUS17256</name>
</gene>
<keyword evidence="5 6" id="KW-0472">Membrane</keyword>
<dbReference type="Pfam" id="PF01694">
    <property type="entry name" value="Rhomboid"/>
    <property type="match status" value="1"/>
</dbReference>
<name>A0A383WI49_TETOB</name>
<organism evidence="8 9">
    <name type="scientific">Tetradesmus obliquus</name>
    <name type="common">Green alga</name>
    <name type="synonym">Acutodesmus obliquus</name>
    <dbReference type="NCBI Taxonomy" id="3088"/>
    <lineage>
        <taxon>Eukaryota</taxon>
        <taxon>Viridiplantae</taxon>
        <taxon>Chlorophyta</taxon>
        <taxon>core chlorophytes</taxon>
        <taxon>Chlorophyceae</taxon>
        <taxon>CS clade</taxon>
        <taxon>Sphaeropleales</taxon>
        <taxon>Scenedesmaceae</taxon>
        <taxon>Tetradesmus</taxon>
    </lineage>
</organism>
<dbReference type="EMBL" id="FNXT01001268">
    <property type="protein sequence ID" value="SZX76892.1"/>
    <property type="molecule type" value="Genomic_DNA"/>
</dbReference>
<reference evidence="8 9" key="1">
    <citation type="submission" date="2016-10" db="EMBL/GenBank/DDBJ databases">
        <authorList>
            <person name="Cai Z."/>
        </authorList>
    </citation>
    <scope>NUCLEOTIDE SEQUENCE [LARGE SCALE GENOMIC DNA]</scope>
</reference>
<feature type="transmembrane region" description="Helical" evidence="6">
    <location>
        <begin position="102"/>
        <end position="121"/>
    </location>
</feature>
<keyword evidence="9" id="KW-1185">Reference proteome</keyword>
<keyword evidence="3 6" id="KW-0812">Transmembrane</keyword>
<keyword evidence="4 6" id="KW-1133">Transmembrane helix</keyword>
<evidence type="ECO:0000256" key="2">
    <source>
        <dbReference type="ARBA" id="ARBA00009045"/>
    </source>
</evidence>
<protein>
    <recommendedName>
        <fullName evidence="7">Peptidase S54 rhomboid domain-containing protein</fullName>
    </recommendedName>
</protein>
<accession>A0A383WI49</accession>
<dbReference type="PANTHER" id="PTHR43066">
    <property type="entry name" value="RHOMBOID-RELATED PROTEIN"/>
    <property type="match status" value="1"/>
</dbReference>
<evidence type="ECO:0000256" key="1">
    <source>
        <dbReference type="ARBA" id="ARBA00004141"/>
    </source>
</evidence>
<feature type="transmembrane region" description="Helical" evidence="6">
    <location>
        <begin position="192"/>
        <end position="217"/>
    </location>
</feature>
<comment type="similarity">
    <text evidence="2">Belongs to the peptidase S54 family.</text>
</comment>
<dbReference type="GO" id="GO:0004252">
    <property type="term" value="F:serine-type endopeptidase activity"/>
    <property type="evidence" value="ECO:0007669"/>
    <property type="project" value="InterPro"/>
</dbReference>